<evidence type="ECO:0000313" key="3">
    <source>
        <dbReference type="EMBL" id="RSU00655.1"/>
    </source>
</evidence>
<feature type="compositionally biased region" description="Polar residues" evidence="2">
    <location>
        <begin position="163"/>
        <end position="179"/>
    </location>
</feature>
<keyword evidence="1" id="KW-0175">Coiled coil</keyword>
<feature type="region of interest" description="Disordered" evidence="2">
    <location>
        <begin position="159"/>
        <end position="186"/>
    </location>
</feature>
<organism evidence="3 4">
    <name type="scientific">Vagococcus vulneris</name>
    <dbReference type="NCBI Taxonomy" id="1977869"/>
    <lineage>
        <taxon>Bacteria</taxon>
        <taxon>Bacillati</taxon>
        <taxon>Bacillota</taxon>
        <taxon>Bacilli</taxon>
        <taxon>Lactobacillales</taxon>
        <taxon>Enterococcaceae</taxon>
        <taxon>Vagococcus</taxon>
    </lineage>
</organism>
<proteinExistence type="predicted"/>
<evidence type="ECO:0000313" key="4">
    <source>
        <dbReference type="Proteomes" id="UP000287857"/>
    </source>
</evidence>
<accession>A0A430A2K4</accession>
<evidence type="ECO:0000256" key="1">
    <source>
        <dbReference type="SAM" id="Coils"/>
    </source>
</evidence>
<dbReference type="AlphaFoldDB" id="A0A430A2K4"/>
<keyword evidence="4" id="KW-1185">Reference proteome</keyword>
<protein>
    <recommendedName>
        <fullName evidence="5">DnaD domain-containing protein</fullName>
    </recommendedName>
</protein>
<comment type="caution">
    <text evidence="3">The sequence shown here is derived from an EMBL/GenBank/DDBJ whole genome shotgun (WGS) entry which is preliminary data.</text>
</comment>
<sequence>MDSIQKFSKNKGYESLPRELLQSKVLSLEAIGLLCNLQSYPENWILRKTELRRRFKNSEKVVDKIWDELVSKGYILQFRRREGKKYLYQYFFNTEKFSVNETQELLEKMFSKGFLLYHKSMKKNTDLNLRNYLFLTEGEKNNLDFSFWTFQNGNSKKGDCSKDSSTFQSGKSKMEMSNTEDSRFTEKRLTNKREEEITEIEKEQDNEQEYSTQSLKKLLKKSHLFTQKDIQQILSLLDFKSLTTKIVQEQLEMMRIQTMIYNPVQYFIEGIRRRERFDEFKNDSEPLPHVSLYNWLD</sequence>
<dbReference type="Proteomes" id="UP000287857">
    <property type="component" value="Unassembled WGS sequence"/>
</dbReference>
<feature type="coiled-coil region" evidence="1">
    <location>
        <begin position="186"/>
        <end position="213"/>
    </location>
</feature>
<dbReference type="EMBL" id="NGJS01000001">
    <property type="protein sequence ID" value="RSU00655.1"/>
    <property type="molecule type" value="Genomic_DNA"/>
</dbReference>
<name>A0A430A2K4_9ENTE</name>
<dbReference type="OrthoDB" id="2973887at2"/>
<dbReference type="RefSeq" id="WP_111231129.1">
    <property type="nucleotide sequence ID" value="NZ_NGJS01000001.1"/>
</dbReference>
<gene>
    <name evidence="3" type="ORF">CBF37_01185</name>
</gene>
<reference evidence="3 4" key="1">
    <citation type="submission" date="2017-05" db="EMBL/GenBank/DDBJ databases">
        <title>Vagococcus spp. assemblies.</title>
        <authorList>
            <person name="Gulvik C.A."/>
        </authorList>
    </citation>
    <scope>NUCLEOTIDE SEQUENCE [LARGE SCALE GENOMIC DNA]</scope>
    <source>
        <strain evidence="3 4">SS1995</strain>
    </source>
</reference>
<evidence type="ECO:0008006" key="5">
    <source>
        <dbReference type="Google" id="ProtNLM"/>
    </source>
</evidence>
<evidence type="ECO:0000256" key="2">
    <source>
        <dbReference type="SAM" id="MobiDB-lite"/>
    </source>
</evidence>